<dbReference type="EMBL" id="BEHY01000017">
    <property type="protein sequence ID" value="GBD08790.1"/>
    <property type="molecule type" value="Genomic_DNA"/>
</dbReference>
<evidence type="ECO:0000259" key="1">
    <source>
        <dbReference type="Pfam" id="PF22807"/>
    </source>
</evidence>
<organism evidence="2 3">
    <name type="scientific">Candidatus Thermoflexus japonica</name>
    <dbReference type="NCBI Taxonomy" id="2035417"/>
    <lineage>
        <taxon>Bacteria</taxon>
        <taxon>Bacillati</taxon>
        <taxon>Chloroflexota</taxon>
        <taxon>Thermoflexia</taxon>
        <taxon>Thermoflexales</taxon>
        <taxon>Thermoflexaceae</taxon>
        <taxon>Thermoflexus</taxon>
    </lineage>
</organism>
<reference evidence="3" key="1">
    <citation type="submission" date="2017-09" db="EMBL/GenBank/DDBJ databases">
        <title>Metaegenomics of thermophilic ammonia-oxidizing enrichment culture.</title>
        <authorList>
            <person name="Kato S."/>
            <person name="Suzuki K."/>
        </authorList>
    </citation>
    <scope>NUCLEOTIDE SEQUENCE [LARGE SCALE GENOMIC DNA]</scope>
</reference>
<sequence length="454" mass="49332">MAPRPCMPWICLALLGGLLSACLGVSRTPPSPSITATPSRSAVAPVEAATIPLTPTLFLPLVTRTAPPILPPPDESSRRLTVPAGFAIRIFAEGLEGKARFMAFGPDGALYLTLMNAGRIVRLPDRDGDGRADRVEVVAEGLNLPHGIEWRDGWLYVAEGDRIERLRDGDGDGRLELRELVTDNIPSPRGHVSRTLHFGPDGKLYVSAGSSCNICEEEDPRRAAILRFNPDGTIPADNPFAGDPDPRRWPLWAWGLRNSVDFLWAPDGTLWANHNGSDGLGDDLPPEEIVIAVRRGGHHGWPYCYTPGLGPNLPPDQRGEVPDPRMSPPPGFTCADAVPALFTDLAHSAPLGMDTGMRAAFPPEYRDDLFVAYHGSWNTSLPNARDCKVQRIVVENGRPVRSEDFVNGWRAPGKMCGDPATWGRPADVRFGPDGAMYISDDHGGRVYRVVYVGP</sequence>
<feature type="domain" description="Pyrroloquinoline quinone-dependent pyranose dehydrogenase beta-propeller" evidence="1">
    <location>
        <begin position="81"/>
        <end position="449"/>
    </location>
</feature>
<dbReference type="PANTHER" id="PTHR33546">
    <property type="entry name" value="LARGE, MULTIFUNCTIONAL SECRETED PROTEIN-RELATED"/>
    <property type="match status" value="1"/>
</dbReference>
<proteinExistence type="predicted"/>
<dbReference type="AlphaFoldDB" id="A0A2H5Y5R9"/>
<gene>
    <name evidence="2" type="primary">yliI_2</name>
    <name evidence="2" type="ORF">HRbin22_01031</name>
</gene>
<dbReference type="InterPro" id="IPR011042">
    <property type="entry name" value="6-blade_b-propeller_TolB-like"/>
</dbReference>
<keyword evidence="2" id="KW-0560">Oxidoreductase</keyword>
<dbReference type="InterPro" id="IPR011041">
    <property type="entry name" value="Quinoprot_gluc/sorb_DH_b-prop"/>
</dbReference>
<protein>
    <submittedName>
        <fullName evidence="2">Aldose sugar dehydrogenase YliI</fullName>
        <ecNumber evidence="2">1.1.5.-</ecNumber>
    </submittedName>
</protein>
<dbReference type="GO" id="GO:0016491">
    <property type="term" value="F:oxidoreductase activity"/>
    <property type="evidence" value="ECO:0007669"/>
    <property type="project" value="UniProtKB-KW"/>
</dbReference>
<evidence type="ECO:0000313" key="3">
    <source>
        <dbReference type="Proteomes" id="UP000236642"/>
    </source>
</evidence>
<dbReference type="PANTHER" id="PTHR33546:SF1">
    <property type="entry name" value="LARGE, MULTIFUNCTIONAL SECRETED PROTEIN"/>
    <property type="match status" value="1"/>
</dbReference>
<dbReference type="Proteomes" id="UP000236642">
    <property type="component" value="Unassembled WGS sequence"/>
</dbReference>
<dbReference type="EC" id="1.1.5.-" evidence="2"/>
<dbReference type="Pfam" id="PF22807">
    <property type="entry name" value="TrAA12"/>
    <property type="match status" value="1"/>
</dbReference>
<evidence type="ECO:0000313" key="2">
    <source>
        <dbReference type="EMBL" id="GBD08790.1"/>
    </source>
</evidence>
<dbReference type="PROSITE" id="PS51257">
    <property type="entry name" value="PROKAR_LIPOPROTEIN"/>
    <property type="match status" value="1"/>
</dbReference>
<accession>A0A2H5Y5R9</accession>
<comment type="caution">
    <text evidence="2">The sequence shown here is derived from an EMBL/GenBank/DDBJ whole genome shotgun (WGS) entry which is preliminary data.</text>
</comment>
<dbReference type="InterPro" id="IPR054539">
    <property type="entry name" value="Beta-prop_PDH"/>
</dbReference>
<dbReference type="SUPFAM" id="SSF50952">
    <property type="entry name" value="Soluble quinoprotein glucose dehydrogenase"/>
    <property type="match status" value="1"/>
</dbReference>
<name>A0A2H5Y5R9_9CHLR</name>
<dbReference type="Gene3D" id="2.120.10.30">
    <property type="entry name" value="TolB, C-terminal domain"/>
    <property type="match status" value="1"/>
</dbReference>